<evidence type="ECO:0000256" key="8">
    <source>
        <dbReference type="ARBA" id="ARBA00022840"/>
    </source>
</evidence>
<dbReference type="InterPro" id="IPR032631">
    <property type="entry name" value="P-type_ATPase_N"/>
</dbReference>
<feature type="binding site" evidence="16">
    <location>
        <position position="632"/>
    </location>
    <ligand>
        <name>Mg(2+)</name>
        <dbReference type="ChEBI" id="CHEBI:18420"/>
    </ligand>
</feature>
<keyword evidence="22" id="KW-1185">Reference proteome</keyword>
<evidence type="ECO:0000259" key="20">
    <source>
        <dbReference type="Pfam" id="PF16212"/>
    </source>
</evidence>
<dbReference type="InterPro" id="IPR044492">
    <property type="entry name" value="P_typ_ATPase_HD_dom"/>
</dbReference>
<dbReference type="GO" id="GO:0016887">
    <property type="term" value="F:ATP hydrolysis activity"/>
    <property type="evidence" value="ECO:0007669"/>
    <property type="project" value="InterPro"/>
</dbReference>
<evidence type="ECO:0000256" key="1">
    <source>
        <dbReference type="ARBA" id="ARBA00001946"/>
    </source>
</evidence>
<feature type="compositionally biased region" description="Polar residues" evidence="18">
    <location>
        <begin position="788"/>
        <end position="811"/>
    </location>
</feature>
<feature type="transmembrane region" description="Helical" evidence="17">
    <location>
        <begin position="556"/>
        <end position="584"/>
    </location>
</feature>
<feature type="binding site" evidence="16">
    <location>
        <position position="634"/>
    </location>
    <ligand>
        <name>Mg(2+)</name>
        <dbReference type="ChEBI" id="CHEBI:18420"/>
    </ligand>
</feature>
<evidence type="ECO:0000256" key="17">
    <source>
        <dbReference type="RuleBase" id="RU362033"/>
    </source>
</evidence>
<feature type="binding site" evidence="16">
    <location>
        <position position="1226"/>
    </location>
    <ligand>
        <name>Mg(2+)</name>
        <dbReference type="ChEBI" id="CHEBI:18420"/>
    </ligand>
</feature>
<dbReference type="OrthoDB" id="377733at2759"/>
<feature type="binding site" evidence="15">
    <location>
        <position position="1200"/>
    </location>
    <ligand>
        <name>ATP</name>
        <dbReference type="ChEBI" id="CHEBI:30616"/>
    </ligand>
</feature>
<proteinExistence type="inferred from homology"/>
<feature type="transmembrane region" description="Helical" evidence="17">
    <location>
        <begin position="1423"/>
        <end position="1443"/>
    </location>
</feature>
<dbReference type="GO" id="GO:0045332">
    <property type="term" value="P:phospholipid translocation"/>
    <property type="evidence" value="ECO:0007669"/>
    <property type="project" value="TreeGrafter"/>
</dbReference>
<dbReference type="PANTHER" id="PTHR24092">
    <property type="entry name" value="PROBABLE PHOSPHOLIPID-TRANSPORTING ATPASE"/>
    <property type="match status" value="1"/>
</dbReference>
<evidence type="ECO:0000256" key="15">
    <source>
        <dbReference type="PIRSR" id="PIRSR606539-2"/>
    </source>
</evidence>
<dbReference type="InterPro" id="IPR018303">
    <property type="entry name" value="ATPase_P-typ_P_site"/>
</dbReference>
<keyword evidence="6 15" id="KW-0547">Nucleotide-binding</keyword>
<dbReference type="GO" id="GO:0005789">
    <property type="term" value="C:endoplasmic reticulum membrane"/>
    <property type="evidence" value="ECO:0007669"/>
    <property type="project" value="UniProtKB-SubCell"/>
</dbReference>
<comment type="catalytic activity">
    <reaction evidence="17">
        <text>ATP + H2O + phospholipidSide 1 = ADP + phosphate + phospholipidSide 2.</text>
        <dbReference type="EC" id="7.6.2.1"/>
    </reaction>
</comment>
<organism evidence="21 22">
    <name type="scientific">Allacma fusca</name>
    <dbReference type="NCBI Taxonomy" id="39272"/>
    <lineage>
        <taxon>Eukaryota</taxon>
        <taxon>Metazoa</taxon>
        <taxon>Ecdysozoa</taxon>
        <taxon>Arthropoda</taxon>
        <taxon>Hexapoda</taxon>
        <taxon>Collembola</taxon>
        <taxon>Symphypleona</taxon>
        <taxon>Sminthuridae</taxon>
        <taxon>Allacma</taxon>
    </lineage>
</organism>
<dbReference type="GO" id="GO:0140326">
    <property type="term" value="F:ATPase-coupled intramembrane lipid transporter activity"/>
    <property type="evidence" value="ECO:0007669"/>
    <property type="project" value="UniProtKB-EC"/>
</dbReference>
<reference evidence="21" key="1">
    <citation type="submission" date="2021-06" db="EMBL/GenBank/DDBJ databases">
        <authorList>
            <person name="Hodson N. C."/>
            <person name="Mongue J. A."/>
            <person name="Jaron S. K."/>
        </authorList>
    </citation>
    <scope>NUCLEOTIDE SEQUENCE</scope>
</reference>
<feature type="binding site" evidence="15">
    <location>
        <position position="1206"/>
    </location>
    <ligand>
        <name>ATP</name>
        <dbReference type="ChEBI" id="CHEBI:30616"/>
    </ligand>
</feature>
<keyword evidence="9 16" id="KW-0460">Magnesium</keyword>
<keyword evidence="10 17" id="KW-1278">Translocase</keyword>
<feature type="binding site" evidence="15">
    <location>
        <position position="1229"/>
    </location>
    <ligand>
        <name>ATP</name>
        <dbReference type="ChEBI" id="CHEBI:30616"/>
    </ligand>
</feature>
<feature type="transmembrane region" description="Helical" evidence="17">
    <location>
        <begin position="1394"/>
        <end position="1416"/>
    </location>
</feature>
<dbReference type="Proteomes" id="UP000708208">
    <property type="component" value="Unassembled WGS sequence"/>
</dbReference>
<feature type="binding site" evidence="16">
    <location>
        <position position="1230"/>
    </location>
    <ligand>
        <name>Mg(2+)</name>
        <dbReference type="ChEBI" id="CHEBI:18420"/>
    </ligand>
</feature>
<feature type="binding site" evidence="15">
    <location>
        <position position="934"/>
    </location>
    <ligand>
        <name>ATP</name>
        <dbReference type="ChEBI" id="CHEBI:30616"/>
    </ligand>
</feature>
<dbReference type="SFLD" id="SFLDF00027">
    <property type="entry name" value="p-type_atpase"/>
    <property type="match status" value="1"/>
</dbReference>
<evidence type="ECO:0000256" key="9">
    <source>
        <dbReference type="ARBA" id="ARBA00022842"/>
    </source>
</evidence>
<feature type="binding site" evidence="15">
    <location>
        <position position="958"/>
    </location>
    <ligand>
        <name>ATP</name>
        <dbReference type="ChEBI" id="CHEBI:30616"/>
    </ligand>
</feature>
<feature type="region of interest" description="Disordered" evidence="18">
    <location>
        <begin position="148"/>
        <end position="171"/>
    </location>
</feature>
<sequence length="1565" mass="175048">MKMYIEDVLGSGGTAGLLQDSKHIPSFKGAYPKQAKPPFVKTQSLGIGTSAFGSETESHRSTTSKSQHYHEGGIGNVVSSGGPSSSVTASSSSSGNAVLGQVKLPPKSALRGHSRSASHGGVIVPKSALEGSSNVGSQLPSALKKGHTRAASHGQIVDDPNQSNLKAHSRAPSKTEFILPPGHVERDRVANVAPVWGEAHWRGHSRQASRSESIYTLRQSKVTRKNPLFFWRRDAVDDPKTRTIVPNHCVPPNTPADQHPNGHYPNNHIRTTKYTAISFLPKNLFEQFHRFANLYFISIVLLNWIPAISAFGKEIAMLPVMFVLGVTALKDLFEDRRRHLSDKRINNSTCRIYKRELGKYSKVKWKEMRVGDLIHLSCDEMIPADILVLRTNDPNGLCYIETSNLDGESNLKQREVIRGFVEKQSTFQPNEFKSTIEVGPPTTKIYHFTGSITHPTGTKLPVTKENLLLRDCILKNTDFVEGIVVYAGRETKAMLNNGGPRHKRTGLERMMNTEVVWCVVILTVLCVVGATGYVLWLNSFSEDVPFLPTLSETIKASANFIDACLSCLTFIIILQVMIPLSLYVTIELTKLMQIYHIQNDIELYDPETQKRIECRAMNIPEDLGQIQYVFSDKTGTLTENKMLFRRCVIEGVDYNHPQLASSEQTPISQMSSSPPIKTNPLLSEILGQQNIQLSVDSGSTRVALTSQAQRTHDFFMILAVCNTVVVAKYPHHDKMNASGFIVESGNQAQYARLSPIRETVDSSLPSSVYTTQDHCNLLMEYQPEPDNVLNTSDGNEPSVTEISTPQQQLNKVQRRPRLLDKLPTRPLSPISSSNETTPTESPAQRPRFLQIPPFPLLSRFSKTFNNTNQPVSTPTPSPSEFRPIFEAESPDELALVEAAYAYNCKLLRRTPQNVRVSMPGEGLVEYEILHSFPFDSVRKRMSIILKHPVTKQIILYCKGADSAILPRLKHSRAQDENDIINQTQTYINSYAREGLRILVMAKRILTEPEYLSWLHNFQQAELDMQNRDNLLFESYNQMENNLELVGATGIEDRLQDGVPESIESLRKAGIVVWVLTGDKQETAVNIAYSCKLFTPTMDIIKLNARSKDSAERTIAFYLDQTEKIRTYGLSDSPDQFSNFNQAVGDSHVGGNSIKTPALRSKERALVVDGRTLTYILDQRAKLLGKFLSLTRHCSSVLCCRATPLQKAYIVQSVKDQLGMRTLAIGDGANDVSMIQRADVGIGISGKEGMQAVMASDFAISKFRYLERLLLVHGHWCYDRLARMILYFFYKNAAFVFVIFWYQLLNGWSGSVMIDQMYLMVYNLFFTALPPMAIGIYDQDASADLLLSAPRLYRQGRLQKVHQAHSFWLNMLDSLYQSVVIFFVSYGAYNGSDVGMFEFGTTIVVACMLTALVHMAIEAKSWTIIHVFSIVASITIFYTFVFIYNTFCISCLGFENPFGVLQELVASPVHWLTIVVTIILAVLPRLCIRCLETSLVPSDVTKALLLKRQSSRNSDELFVSWSRSTSNSSVLKDRIKFPCVRSFTSGRPEAQTGKTMVETSIPTVAT</sequence>
<feature type="compositionally biased region" description="Polar residues" evidence="18">
    <location>
        <begin position="1551"/>
        <end position="1565"/>
    </location>
</feature>
<dbReference type="FunFam" id="3.40.50.1000:FF:000130">
    <property type="entry name" value="Phospholipid-transporting ATPase"/>
    <property type="match status" value="1"/>
</dbReference>
<feature type="transmembrane region" description="Helical" evidence="17">
    <location>
        <begin position="1463"/>
        <end position="1482"/>
    </location>
</feature>
<keyword evidence="12 17" id="KW-0472">Membrane</keyword>
<comment type="catalytic activity">
    <reaction evidence="13">
        <text>a beta-D-glucosyl-(1&lt;-&gt;1')-N-acylsphing-4-enine(out) + ATP + H2O = a beta-D-glucosyl-(1&lt;-&gt;1')-N-acylsphing-4-enine(in) + ADP + phosphate + H(+)</text>
        <dbReference type="Rhea" id="RHEA:66036"/>
        <dbReference type="ChEBI" id="CHEBI:15377"/>
        <dbReference type="ChEBI" id="CHEBI:15378"/>
        <dbReference type="ChEBI" id="CHEBI:22801"/>
        <dbReference type="ChEBI" id="CHEBI:30616"/>
        <dbReference type="ChEBI" id="CHEBI:43474"/>
        <dbReference type="ChEBI" id="CHEBI:456216"/>
    </reaction>
    <physiologicalReaction direction="left-to-right" evidence="13">
        <dbReference type="Rhea" id="RHEA:66037"/>
    </physiologicalReaction>
</comment>
<evidence type="ECO:0000313" key="21">
    <source>
        <dbReference type="EMBL" id="CAG7722204.1"/>
    </source>
</evidence>
<feature type="transmembrane region" description="Helical" evidence="17">
    <location>
        <begin position="1316"/>
        <end position="1336"/>
    </location>
</feature>
<evidence type="ECO:0000256" key="13">
    <source>
        <dbReference type="ARBA" id="ARBA00050913"/>
    </source>
</evidence>
<feature type="region of interest" description="Disordered" evidence="18">
    <location>
        <begin position="784"/>
        <end position="847"/>
    </location>
</feature>
<evidence type="ECO:0000256" key="18">
    <source>
        <dbReference type="SAM" id="MobiDB-lite"/>
    </source>
</evidence>
<dbReference type="GO" id="GO:0000287">
    <property type="term" value="F:magnesium ion binding"/>
    <property type="evidence" value="ECO:0007669"/>
    <property type="project" value="UniProtKB-UniRule"/>
</dbReference>
<feature type="region of interest" description="Disordered" evidence="18">
    <location>
        <begin position="1545"/>
        <end position="1565"/>
    </location>
</feature>
<comment type="similarity">
    <text evidence="17">Belongs to the cation transport ATPase (P-type) (TC 3.A.3) family. Type IV subfamily.</text>
</comment>
<dbReference type="FunFam" id="2.70.150.10:FF:000054">
    <property type="entry name" value="Phospholipid-transporting ATPase"/>
    <property type="match status" value="1"/>
</dbReference>
<feature type="domain" description="P-type ATPase C-terminal" evidence="20">
    <location>
        <begin position="1252"/>
        <end position="1496"/>
    </location>
</feature>
<evidence type="ECO:0000256" key="4">
    <source>
        <dbReference type="ARBA" id="ARBA00022692"/>
    </source>
</evidence>
<protein>
    <recommendedName>
        <fullName evidence="17">Phospholipid-transporting ATPase</fullName>
        <ecNumber evidence="17">7.6.2.1</ecNumber>
    </recommendedName>
</protein>
<feature type="transmembrane region" description="Helical" evidence="17">
    <location>
        <begin position="1284"/>
        <end position="1304"/>
    </location>
</feature>
<feature type="transmembrane region" description="Helical" evidence="17">
    <location>
        <begin position="515"/>
        <end position="536"/>
    </location>
</feature>
<evidence type="ECO:0000256" key="12">
    <source>
        <dbReference type="ARBA" id="ARBA00023136"/>
    </source>
</evidence>
<feature type="binding site" evidence="15">
    <location>
        <position position="1077"/>
    </location>
    <ligand>
        <name>ATP</name>
        <dbReference type="ChEBI" id="CHEBI:30616"/>
    </ligand>
</feature>
<feature type="binding site" evidence="15">
    <location>
        <position position="1076"/>
    </location>
    <ligand>
        <name>ATP</name>
        <dbReference type="ChEBI" id="CHEBI:30616"/>
    </ligand>
</feature>
<evidence type="ECO:0000256" key="10">
    <source>
        <dbReference type="ARBA" id="ARBA00022967"/>
    </source>
</evidence>
<dbReference type="NCBIfam" id="TIGR01652">
    <property type="entry name" value="ATPase-Plipid"/>
    <property type="match status" value="2"/>
</dbReference>
<keyword evidence="8 15" id="KW-0067">ATP-binding</keyword>
<dbReference type="InterPro" id="IPR032630">
    <property type="entry name" value="P_typ_ATPase_c"/>
</dbReference>
<dbReference type="SFLD" id="SFLDS00003">
    <property type="entry name" value="Haloacid_Dehalogenase"/>
    <property type="match status" value="1"/>
</dbReference>
<feature type="compositionally biased region" description="Low complexity" evidence="18">
    <location>
        <begin position="76"/>
        <end position="95"/>
    </location>
</feature>
<keyword evidence="7" id="KW-0256">Endoplasmic reticulum</keyword>
<dbReference type="InterPro" id="IPR001757">
    <property type="entry name" value="P_typ_ATPase"/>
</dbReference>
<dbReference type="Pfam" id="PF16212">
    <property type="entry name" value="PhoLip_ATPase_C"/>
    <property type="match status" value="1"/>
</dbReference>
<feature type="compositionally biased region" description="Low complexity" evidence="18">
    <location>
        <begin position="828"/>
        <end position="842"/>
    </location>
</feature>
<feature type="binding site" evidence="15">
    <location>
        <position position="1230"/>
    </location>
    <ligand>
        <name>ATP</name>
        <dbReference type="ChEBI" id="CHEBI:30616"/>
    </ligand>
</feature>
<comment type="cofactor">
    <cofactor evidence="1 16">
        <name>Mg(2+)</name>
        <dbReference type="ChEBI" id="CHEBI:18420"/>
    </cofactor>
</comment>
<dbReference type="GO" id="GO:0005524">
    <property type="term" value="F:ATP binding"/>
    <property type="evidence" value="ECO:0007669"/>
    <property type="project" value="UniProtKB-UniRule"/>
</dbReference>
<feature type="binding site" evidence="15">
    <location>
        <position position="1078"/>
    </location>
    <ligand>
        <name>ATP</name>
        <dbReference type="ChEBI" id="CHEBI:30616"/>
    </ligand>
</feature>
<keyword evidence="11 17" id="KW-1133">Transmembrane helix</keyword>
<feature type="domain" description="P-type ATPase N-terminal" evidence="19">
    <location>
        <begin position="257"/>
        <end position="315"/>
    </location>
</feature>
<dbReference type="Pfam" id="PF13246">
    <property type="entry name" value="Cation_ATPase"/>
    <property type="match status" value="1"/>
</dbReference>
<feature type="binding site" evidence="15">
    <location>
        <position position="892"/>
    </location>
    <ligand>
        <name>ATP</name>
        <dbReference type="ChEBI" id="CHEBI:30616"/>
    </ligand>
</feature>
<evidence type="ECO:0000256" key="3">
    <source>
        <dbReference type="ARBA" id="ARBA00004586"/>
    </source>
</evidence>
<feature type="binding site" evidence="15">
    <location>
        <position position="634"/>
    </location>
    <ligand>
        <name>ATP</name>
        <dbReference type="ChEBI" id="CHEBI:30616"/>
    </ligand>
</feature>
<feature type="binding site" evidence="15">
    <location>
        <position position="996"/>
    </location>
    <ligand>
        <name>ATP</name>
        <dbReference type="ChEBI" id="CHEBI:30616"/>
    </ligand>
</feature>
<dbReference type="EMBL" id="CAJVCH010087210">
    <property type="protein sequence ID" value="CAG7722204.1"/>
    <property type="molecule type" value="Genomic_DNA"/>
</dbReference>
<evidence type="ECO:0000256" key="16">
    <source>
        <dbReference type="PIRSR" id="PIRSR606539-3"/>
    </source>
</evidence>
<dbReference type="NCBIfam" id="TIGR01494">
    <property type="entry name" value="ATPase_P-type"/>
    <property type="match status" value="1"/>
</dbReference>
<dbReference type="Pfam" id="PF16209">
    <property type="entry name" value="PhoLip_ATPase_N"/>
    <property type="match status" value="1"/>
</dbReference>
<dbReference type="FunFam" id="3.40.1110.10:FF:000009">
    <property type="entry name" value="Phospholipid-transporting ATPase"/>
    <property type="match status" value="1"/>
</dbReference>
<evidence type="ECO:0000256" key="7">
    <source>
        <dbReference type="ARBA" id="ARBA00022824"/>
    </source>
</evidence>
<dbReference type="CDD" id="cd02073">
    <property type="entry name" value="P-type_ATPase_APLT_Dnf-like"/>
    <property type="match status" value="1"/>
</dbReference>
<feature type="compositionally biased region" description="Polar residues" evidence="18">
    <location>
        <begin position="50"/>
        <end position="66"/>
    </location>
</feature>
<evidence type="ECO:0000313" key="22">
    <source>
        <dbReference type="Proteomes" id="UP000708208"/>
    </source>
</evidence>
<evidence type="ECO:0000256" key="2">
    <source>
        <dbReference type="ARBA" id="ARBA00004127"/>
    </source>
</evidence>
<dbReference type="GO" id="GO:0005886">
    <property type="term" value="C:plasma membrane"/>
    <property type="evidence" value="ECO:0007669"/>
    <property type="project" value="TreeGrafter"/>
</dbReference>
<feature type="binding site" evidence="15">
    <location>
        <position position="632"/>
    </location>
    <ligand>
        <name>ATP</name>
        <dbReference type="ChEBI" id="CHEBI:30616"/>
    </ligand>
</feature>
<dbReference type="PANTHER" id="PTHR24092:SF218">
    <property type="entry name" value="PHOSPHOLIPID-TRANSPORTING ATPASE"/>
    <property type="match status" value="1"/>
</dbReference>
<evidence type="ECO:0000256" key="11">
    <source>
        <dbReference type="ARBA" id="ARBA00022989"/>
    </source>
</evidence>
<dbReference type="InterPro" id="IPR006539">
    <property type="entry name" value="P-type_ATPase_IV"/>
</dbReference>
<feature type="active site" description="4-aspartylphosphate intermediate" evidence="14">
    <location>
        <position position="632"/>
    </location>
</feature>
<dbReference type="SFLD" id="SFLDG00002">
    <property type="entry name" value="C1.7:_P-type_atpase_like"/>
    <property type="match status" value="1"/>
</dbReference>
<evidence type="ECO:0000256" key="14">
    <source>
        <dbReference type="PIRSR" id="PIRSR606539-1"/>
    </source>
</evidence>
<feature type="region of interest" description="Disordered" evidence="18">
    <location>
        <begin position="50"/>
        <end position="99"/>
    </location>
</feature>
<feature type="binding site" evidence="15">
    <location>
        <position position="633"/>
    </location>
    <ligand>
        <name>ATP</name>
        <dbReference type="ChEBI" id="CHEBI:30616"/>
    </ligand>
</feature>
<accession>A0A8J2JM33</accession>
<comment type="caution">
    <text evidence="21">The sequence shown here is derived from an EMBL/GenBank/DDBJ whole genome shotgun (WGS) entry which is preliminary data.</text>
</comment>
<evidence type="ECO:0000256" key="5">
    <source>
        <dbReference type="ARBA" id="ARBA00022723"/>
    </source>
</evidence>
<comment type="subcellular location">
    <subcellularLocation>
        <location evidence="2">Endomembrane system</location>
        <topology evidence="2">Multi-pass membrane protein</topology>
    </subcellularLocation>
    <subcellularLocation>
        <location evidence="3">Endoplasmic reticulum membrane</location>
    </subcellularLocation>
    <subcellularLocation>
        <location evidence="17">Membrane</location>
        <topology evidence="17">Multi-pass membrane protein</topology>
    </subcellularLocation>
</comment>
<evidence type="ECO:0000256" key="6">
    <source>
        <dbReference type="ARBA" id="ARBA00022741"/>
    </source>
</evidence>
<keyword evidence="5 16" id="KW-0479">Metal-binding</keyword>
<dbReference type="EC" id="7.6.2.1" evidence="17"/>
<dbReference type="PROSITE" id="PS00154">
    <property type="entry name" value="ATPASE_E1_E2"/>
    <property type="match status" value="1"/>
</dbReference>
<name>A0A8J2JM33_9HEXA</name>
<keyword evidence="4 17" id="KW-0812">Transmembrane</keyword>
<evidence type="ECO:0000259" key="19">
    <source>
        <dbReference type="Pfam" id="PF16209"/>
    </source>
</evidence>
<gene>
    <name evidence="21" type="ORF">AFUS01_LOCUS11363</name>
</gene>